<feature type="non-terminal residue" evidence="1">
    <location>
        <position position="1"/>
    </location>
</feature>
<evidence type="ECO:0000313" key="2">
    <source>
        <dbReference type="Proteomes" id="UP000789525"/>
    </source>
</evidence>
<organism evidence="1 2">
    <name type="scientific">Acaulospora colombiana</name>
    <dbReference type="NCBI Taxonomy" id="27376"/>
    <lineage>
        <taxon>Eukaryota</taxon>
        <taxon>Fungi</taxon>
        <taxon>Fungi incertae sedis</taxon>
        <taxon>Mucoromycota</taxon>
        <taxon>Glomeromycotina</taxon>
        <taxon>Glomeromycetes</taxon>
        <taxon>Diversisporales</taxon>
        <taxon>Acaulosporaceae</taxon>
        <taxon>Acaulospora</taxon>
    </lineage>
</organism>
<reference evidence="1" key="1">
    <citation type="submission" date="2021-06" db="EMBL/GenBank/DDBJ databases">
        <authorList>
            <person name="Kallberg Y."/>
            <person name="Tangrot J."/>
            <person name="Rosling A."/>
        </authorList>
    </citation>
    <scope>NUCLEOTIDE SEQUENCE</scope>
    <source>
        <strain evidence="1">CL356</strain>
    </source>
</reference>
<dbReference type="Proteomes" id="UP000789525">
    <property type="component" value="Unassembled WGS sequence"/>
</dbReference>
<sequence length="270" mass="29774">ISKQVEEEGLSPEGRKKLAKTVENYLLNTKEEAAQARDANVNLPSSVVQDEFEEPLSEVLKQWEELILTLDRPSVFYQPVTEEEKRSVIASFTAEYSHWYTCVNGHIFTIANCGGANQVSRCNECGEPIGGTNYQTVSGVRQAVDLERIAGEHGAMPSPWGWNGNKSNPSALNSSKFPSRALSAKSARSYKKCIRSMFCKENERDERTIATSVLLRVAQSCVLLFNSPLPTGPSCPCNASPVRKCSAASFIAPKFKHATPTLYIARVYFG</sequence>
<gene>
    <name evidence="1" type="ORF">ACOLOM_LOCUS12589</name>
</gene>
<name>A0ACA9QHI9_9GLOM</name>
<evidence type="ECO:0000313" key="1">
    <source>
        <dbReference type="EMBL" id="CAG8748806.1"/>
    </source>
</evidence>
<dbReference type="EMBL" id="CAJVPT010051984">
    <property type="protein sequence ID" value="CAG8748806.1"/>
    <property type="molecule type" value="Genomic_DNA"/>
</dbReference>
<accession>A0ACA9QHI9</accession>
<keyword evidence="2" id="KW-1185">Reference proteome</keyword>
<protein>
    <submittedName>
        <fullName evidence="1">13707_t:CDS:1</fullName>
    </submittedName>
</protein>
<comment type="caution">
    <text evidence="1">The sequence shown here is derived from an EMBL/GenBank/DDBJ whole genome shotgun (WGS) entry which is preliminary data.</text>
</comment>
<feature type="non-terminal residue" evidence="1">
    <location>
        <position position="270"/>
    </location>
</feature>
<proteinExistence type="predicted"/>